<feature type="transmembrane region" description="Helical" evidence="1">
    <location>
        <begin position="639"/>
        <end position="659"/>
    </location>
</feature>
<feature type="transmembrane region" description="Helical" evidence="1">
    <location>
        <begin position="710"/>
        <end position="730"/>
    </location>
</feature>
<evidence type="ECO:0000256" key="1">
    <source>
        <dbReference type="SAM" id="Phobius"/>
    </source>
</evidence>
<gene>
    <name evidence="3" type="primary">Aste57867_23390</name>
    <name evidence="2" type="ORF">As57867_023319</name>
    <name evidence="3" type="ORF">ASTE57867_23390</name>
</gene>
<feature type="transmembrane region" description="Helical" evidence="1">
    <location>
        <begin position="766"/>
        <end position="786"/>
    </location>
</feature>
<evidence type="ECO:0000313" key="2">
    <source>
        <dbReference type="EMBL" id="KAF0684670.1"/>
    </source>
</evidence>
<feature type="transmembrane region" description="Helical" evidence="1">
    <location>
        <begin position="593"/>
        <end position="619"/>
    </location>
</feature>
<feature type="transmembrane region" description="Helical" evidence="1">
    <location>
        <begin position="20"/>
        <end position="43"/>
    </location>
</feature>
<protein>
    <submittedName>
        <fullName evidence="3">Aste57867_23390 protein</fullName>
    </submittedName>
</protein>
<feature type="transmembrane region" description="Helical" evidence="1">
    <location>
        <begin position="1499"/>
        <end position="1519"/>
    </location>
</feature>
<dbReference type="Proteomes" id="UP000332933">
    <property type="component" value="Unassembled WGS sequence"/>
</dbReference>
<organism evidence="3 4">
    <name type="scientific">Aphanomyces stellatus</name>
    <dbReference type="NCBI Taxonomy" id="120398"/>
    <lineage>
        <taxon>Eukaryota</taxon>
        <taxon>Sar</taxon>
        <taxon>Stramenopiles</taxon>
        <taxon>Oomycota</taxon>
        <taxon>Saprolegniomycetes</taxon>
        <taxon>Saprolegniales</taxon>
        <taxon>Verrucalvaceae</taxon>
        <taxon>Aphanomyces</taxon>
    </lineage>
</organism>
<feature type="transmembrane region" description="Helical" evidence="1">
    <location>
        <begin position="1667"/>
        <end position="1689"/>
    </location>
</feature>
<keyword evidence="1" id="KW-0812">Transmembrane</keyword>
<dbReference type="PROSITE" id="PS51257">
    <property type="entry name" value="PROKAR_LIPOPROTEIN"/>
    <property type="match status" value="1"/>
</dbReference>
<feature type="transmembrane region" description="Helical" evidence="1">
    <location>
        <begin position="679"/>
        <end position="698"/>
    </location>
</feature>
<accession>A0A485LMM7</accession>
<feature type="transmembrane region" description="Helical" evidence="1">
    <location>
        <begin position="1610"/>
        <end position="1629"/>
    </location>
</feature>
<dbReference type="EMBL" id="VJMH01007267">
    <property type="protein sequence ID" value="KAF0684670.1"/>
    <property type="molecule type" value="Genomic_DNA"/>
</dbReference>
<reference evidence="3 4" key="1">
    <citation type="submission" date="2019-03" db="EMBL/GenBank/DDBJ databases">
        <authorList>
            <person name="Gaulin E."/>
            <person name="Dumas B."/>
        </authorList>
    </citation>
    <scope>NUCLEOTIDE SEQUENCE [LARGE SCALE GENOMIC DNA]</scope>
    <source>
        <strain evidence="3">CBS 568.67</strain>
    </source>
</reference>
<name>A0A485LMM7_9STRA</name>
<sequence>MRVRPDEAKLRGRIAPRHAANWGVLCGCAYLVASLSSSLYYLVLVQPSFANDLWWATYSAYGAQALTVDLFNALLTTRSVGSVDLLAITIDKVYESDTTTEMYPTYPRRLALLDCTSIDYAVVNLRSLSAVWFGYMSTQYCWVDLAREFEIAHTEARQARCSDRYSANGAMYLETVLRNQVWSEFIQNYGGDGGMFTISIQSRLELVPSGQRWLETTSLARATTTVDQEVVYWRAKSVTHFQLQWQNGWQTGVGETILVENALGLRQTLSLKSMTFERGSYLSSNFYWGVLNDWFYLATVNSTLVRSATNSFTHSTVTFESLLGLQDSAGNYVAQIESFRTRVGPFMSVDTFYIAVPPALVALNVELDALLRRVLLTSPSLQEQFDAIPATTWTLTPPSWANSNWLFYGGNPMCLDGGPLPYVQETFGFSDTCTHQVPLSVAMDKYSAMFAALSQPNALVDPSPVCKTQSTSDAVCRRYLGALGQVTGSISTVDSLTTLPRALDAVTGLNLSIMQFATQVDGTNWTMLCQPVLDTKIPAWNFFGVVFLFDWVHGKREVVSFEGDVASLVLVSAADASQPFRVTANSITDASRLLFVLAVYMTCILSLVCLGCIGAVVFYKHHTHGPNLFWFNRIVSSIWVGRSLVLVRGATAILVLSTTQLTLMATTANRSRFAFVPRPWGATLVLAGEATWILYAVEDFLSVLTTTSKVYGPLSCALAWCSLVVLELMWPVMPSAALDRVCVATNMDQALVCTSGRLQVGRLERIQLVLTLLALSILVTLVPVVVHRWHRREDAPPRHLLGIADYFLAHSRQPTHATSRWSLDNVSCLLAGLVPITWHHTQFTFDVKLWLWRTDEAATTTDVATKSFAFHSHRIESRPDTALAMANISSSSNQTSCFQRVGVILGLVYAVGSIVGSVSYLELSRIALANDFFWATFNMTGTHAFMANWLNQQLVLGVNNTTFEWHGDEINQDGAFVGRTSVVVPSPATFGGWMQYSELNSIKAAILGLRRSDGCSVPWIFTQYCYVDFDKRWEMANSAARQARCHSYSANGAIFLDAVLRNVDFEAFYACWGQGFDVAIGNELRRSASGLAWMATISSVATTVSGELSVWQSYHISRFETQWQNFKRIGLVNTYSIVTAYGTSYPLTLQNQDSAFRLTGQTTFKMYWGLANDLIAVAPNNRSDVGTLSLIRASPRFAFANTTIAALLVQNGMLQSPLAASLSIISDELGPFGSIDLRFVPFPSVASHAVQLVKRVIRLAIAQSRESQLAFYAITNPASNLWPAPKAWTDLNFIPVGGNPTCPQVAFGTGSALLNGLEALLSSSNPCSSVAAYTVLTGSREHVVASVILANMTLASSDAIVATCVQNGATAAACMQFLPQAAAFVTQYVMLSDDMALSVAAANTAIVDLHVQLIQFGQLNATAPVQLYQVNILDPSQVEFTFFAWNFLVDWASGAREAVALHGDRGALTVLTEHIAPFINQIHAGEMPTSMAFYMRNTVLYITAAMIGVATTLLVYVGLSRGYIEVLNLLELQRVGAIVWIGRPLLVVRSLTAVAILSTSTLHLVFNGSISYFQVVDDPWYKTLLAANEVTWLVAIVNDVAMAVTREFTIYYATTNSILVWLVAMTLGVTSPIRHSVTIDKQCHVIEMDFQVGCDSAVVTIGYVSRVGAIMTVVVGCNVLCYVVTRVVLWRYDNLPRRSKLDSFFVYAGARYLFLSSAWIHNDVYYMDRMSAVLNGILTLRWDQVIYGLDIKLWRTFRVVDLSIMSHSMADGAAPKANHALPLVLHRE</sequence>
<keyword evidence="1" id="KW-0472">Membrane</keyword>
<keyword evidence="4" id="KW-1185">Reference proteome</keyword>
<reference evidence="2" key="2">
    <citation type="submission" date="2019-06" db="EMBL/GenBank/DDBJ databases">
        <title>Genomics analysis of Aphanomyces spp. identifies a new class of oomycete effector associated with host adaptation.</title>
        <authorList>
            <person name="Gaulin E."/>
        </authorList>
    </citation>
    <scope>NUCLEOTIDE SEQUENCE</scope>
    <source>
        <strain evidence="2">CBS 578.67</strain>
    </source>
</reference>
<evidence type="ECO:0000313" key="3">
    <source>
        <dbReference type="EMBL" id="VFU00036.1"/>
    </source>
</evidence>
<evidence type="ECO:0000313" key="4">
    <source>
        <dbReference type="Proteomes" id="UP000332933"/>
    </source>
</evidence>
<dbReference type="OrthoDB" id="73567at2759"/>
<feature type="transmembrane region" description="Helical" evidence="1">
    <location>
        <begin position="901"/>
        <end position="921"/>
    </location>
</feature>
<proteinExistence type="predicted"/>
<feature type="transmembrane region" description="Helical" evidence="1">
    <location>
        <begin position="1701"/>
        <end position="1720"/>
    </location>
</feature>
<dbReference type="EMBL" id="CAADRA010007293">
    <property type="protein sequence ID" value="VFU00036.1"/>
    <property type="molecule type" value="Genomic_DNA"/>
</dbReference>
<keyword evidence="1" id="KW-1133">Transmembrane helix</keyword>